<name>A0A918WLN1_9RHOB</name>
<evidence type="ECO:0008006" key="3">
    <source>
        <dbReference type="Google" id="ProtNLM"/>
    </source>
</evidence>
<reference evidence="1" key="2">
    <citation type="submission" date="2020-09" db="EMBL/GenBank/DDBJ databases">
        <authorList>
            <person name="Sun Q."/>
            <person name="Kim S."/>
        </authorList>
    </citation>
    <scope>NUCLEOTIDE SEQUENCE</scope>
    <source>
        <strain evidence="1">KCTC 23310</strain>
    </source>
</reference>
<evidence type="ECO:0000313" key="2">
    <source>
        <dbReference type="Proteomes" id="UP000638981"/>
    </source>
</evidence>
<comment type="caution">
    <text evidence="1">The sequence shown here is derived from an EMBL/GenBank/DDBJ whole genome shotgun (WGS) entry which is preliminary data.</text>
</comment>
<dbReference type="Proteomes" id="UP000638981">
    <property type="component" value="Unassembled WGS sequence"/>
</dbReference>
<keyword evidence="2" id="KW-1185">Reference proteome</keyword>
<accession>A0A918WLN1</accession>
<dbReference type="RefSeq" id="WP_189411181.1">
    <property type="nucleotide sequence ID" value="NZ_BMYJ01000004.1"/>
</dbReference>
<gene>
    <name evidence="1" type="ORF">GCM10007315_16790</name>
</gene>
<evidence type="ECO:0000313" key="1">
    <source>
        <dbReference type="EMBL" id="GHC54513.1"/>
    </source>
</evidence>
<reference evidence="1" key="1">
    <citation type="journal article" date="2014" name="Int. J. Syst. Evol. Microbiol.">
        <title>Complete genome sequence of Corynebacterium casei LMG S-19264T (=DSM 44701T), isolated from a smear-ripened cheese.</title>
        <authorList>
            <consortium name="US DOE Joint Genome Institute (JGI-PGF)"/>
            <person name="Walter F."/>
            <person name="Albersmeier A."/>
            <person name="Kalinowski J."/>
            <person name="Ruckert C."/>
        </authorList>
    </citation>
    <scope>NUCLEOTIDE SEQUENCE</scope>
    <source>
        <strain evidence="1">KCTC 23310</strain>
    </source>
</reference>
<organism evidence="1 2">
    <name type="scientific">Neogemmobacter tilapiae</name>
    <dbReference type="NCBI Taxonomy" id="875041"/>
    <lineage>
        <taxon>Bacteria</taxon>
        <taxon>Pseudomonadati</taxon>
        <taxon>Pseudomonadota</taxon>
        <taxon>Alphaproteobacteria</taxon>
        <taxon>Rhodobacterales</taxon>
        <taxon>Paracoccaceae</taxon>
        <taxon>Neogemmobacter</taxon>
    </lineage>
</organism>
<dbReference type="AlphaFoldDB" id="A0A918WLN1"/>
<protein>
    <recommendedName>
        <fullName evidence="3">Dihydroorotate dehydrogenase</fullName>
    </recommendedName>
</protein>
<dbReference type="EMBL" id="BMYJ01000004">
    <property type="protein sequence ID" value="GHC54513.1"/>
    <property type="molecule type" value="Genomic_DNA"/>
</dbReference>
<sequence length="114" mass="11956">MMTDKELDALFSEARIAKADPSVDFMARMLDQAYAAQPVAVVPQRAVVVQKSGWRSWLVGWPAGLTTAALSGLWLGFAGPGVADVAGGLGLVEAAQTVEMFPGYDTADVILSEG</sequence>
<proteinExistence type="predicted"/>